<protein>
    <submittedName>
        <fullName evidence="1">Ovule protein</fullName>
    </submittedName>
</protein>
<evidence type="ECO:0000313" key="1">
    <source>
        <dbReference type="WBParaSite" id="HPLM_0001300201-mRNA-1"/>
    </source>
</evidence>
<sequence length="48" mass="5472">LSDFQVCTMCEIAASFEKSDVRTFSIQLFCHISISSKAFLVLMHFALR</sequence>
<dbReference type="WBParaSite" id="HPLM_0001300201-mRNA-1">
    <property type="protein sequence ID" value="HPLM_0001300201-mRNA-1"/>
    <property type="gene ID" value="HPLM_0001300201"/>
</dbReference>
<name>A0A0N4WNV8_HAEPC</name>
<accession>A0A0N4WNV8</accession>
<organism evidence="1">
    <name type="scientific">Haemonchus placei</name>
    <name type="common">Barber's pole worm</name>
    <dbReference type="NCBI Taxonomy" id="6290"/>
    <lineage>
        <taxon>Eukaryota</taxon>
        <taxon>Metazoa</taxon>
        <taxon>Ecdysozoa</taxon>
        <taxon>Nematoda</taxon>
        <taxon>Chromadorea</taxon>
        <taxon>Rhabditida</taxon>
        <taxon>Rhabditina</taxon>
        <taxon>Rhabditomorpha</taxon>
        <taxon>Strongyloidea</taxon>
        <taxon>Trichostrongylidae</taxon>
        <taxon>Haemonchus</taxon>
    </lineage>
</organism>
<proteinExistence type="predicted"/>
<reference evidence="1" key="1">
    <citation type="submission" date="2017-02" db="UniProtKB">
        <authorList>
            <consortium name="WormBaseParasite"/>
        </authorList>
    </citation>
    <scope>IDENTIFICATION</scope>
</reference>
<dbReference type="AlphaFoldDB" id="A0A0N4WNV8"/>